<comment type="caution">
    <text evidence="2">The sequence shown here is derived from an EMBL/GenBank/DDBJ whole genome shotgun (WGS) entry which is preliminary data.</text>
</comment>
<evidence type="ECO:0000313" key="3">
    <source>
        <dbReference type="Proteomes" id="UP001163046"/>
    </source>
</evidence>
<dbReference type="EMBL" id="MU825396">
    <property type="protein sequence ID" value="KAJ7394510.1"/>
    <property type="molecule type" value="Genomic_DNA"/>
</dbReference>
<dbReference type="OrthoDB" id="5987946at2759"/>
<proteinExistence type="predicted"/>
<keyword evidence="3" id="KW-1185">Reference proteome</keyword>
<reference evidence="2" key="1">
    <citation type="submission" date="2023-01" db="EMBL/GenBank/DDBJ databases">
        <title>Genome assembly of the deep-sea coral Lophelia pertusa.</title>
        <authorList>
            <person name="Herrera S."/>
            <person name="Cordes E."/>
        </authorList>
    </citation>
    <scope>NUCLEOTIDE SEQUENCE</scope>
    <source>
        <strain evidence="2">USNM1676648</strain>
        <tissue evidence="2">Polyp</tissue>
    </source>
</reference>
<gene>
    <name evidence="2" type="ORF">OS493_000324</name>
</gene>
<protein>
    <submittedName>
        <fullName evidence="2">Uncharacterized protein</fullName>
    </submittedName>
</protein>
<accession>A0A9X0A764</accession>
<evidence type="ECO:0000256" key="1">
    <source>
        <dbReference type="SAM" id="MobiDB-lite"/>
    </source>
</evidence>
<dbReference type="InterPro" id="IPR035983">
    <property type="entry name" value="Hect_E3_ubiquitin_ligase"/>
</dbReference>
<dbReference type="GO" id="GO:0004842">
    <property type="term" value="F:ubiquitin-protein transferase activity"/>
    <property type="evidence" value="ECO:0007669"/>
    <property type="project" value="InterPro"/>
</dbReference>
<feature type="compositionally biased region" description="Pro residues" evidence="1">
    <location>
        <begin position="1"/>
        <end position="12"/>
    </location>
</feature>
<evidence type="ECO:0000313" key="2">
    <source>
        <dbReference type="EMBL" id="KAJ7394510.1"/>
    </source>
</evidence>
<feature type="region of interest" description="Disordered" evidence="1">
    <location>
        <begin position="1"/>
        <end position="23"/>
    </location>
</feature>
<dbReference type="SUPFAM" id="SSF56204">
    <property type="entry name" value="Hect, E3 ligase catalytic domain"/>
    <property type="match status" value="1"/>
</dbReference>
<dbReference type="AlphaFoldDB" id="A0A9X0A764"/>
<dbReference type="Proteomes" id="UP001163046">
    <property type="component" value="Unassembled WGS sequence"/>
</dbReference>
<organism evidence="2 3">
    <name type="scientific">Desmophyllum pertusum</name>
    <dbReference type="NCBI Taxonomy" id="174260"/>
    <lineage>
        <taxon>Eukaryota</taxon>
        <taxon>Metazoa</taxon>
        <taxon>Cnidaria</taxon>
        <taxon>Anthozoa</taxon>
        <taxon>Hexacorallia</taxon>
        <taxon>Scleractinia</taxon>
        <taxon>Caryophylliina</taxon>
        <taxon>Caryophylliidae</taxon>
        <taxon>Desmophyllum</taxon>
    </lineage>
</organism>
<name>A0A9X0A764_9CNID</name>
<sequence length="537" mass="59409">METPPAWRPPQQPSSSKSKKKKPMLGYVPLTFQPLETWTKEICILGRCDEDKTPDRQRLYELSAAGLGMAKIVFPNKKASHEEVERFLHEKFPKLKSAGGFEVLRGSGGGGGQRSLSLLAPSREGYSIPHLKERLGQAIAFIRPLQVDLDETPVTTENADSPKVACVNCHLLIPMTQIREHQEECAGGGSSHHSAKDSQTSASGDQKDDGIEKYMHGKTSATDIAKLKEIFPNETEAALEDVLDDSLNVEEAIDTLENKATGMPADHILNVFKARVVKDAGPTMAITFNRSKKAIRELCRIYKNSSAKLSRQPVVYFVSKTGEDEEYEEEAAEACCDDHKVPVHSQQLVLNGYFRMVGEIMAHAIIHGEVWITGLAKPVKEFLSSGCAESATQVVCLEDIADLDVHQVLQRMAEADEDEITRLNSEDMVSNLMAESGVSAAFLTVNNVSQVAYEIMVYQVIHKRMRELEEIRKGLDVLQLGSLLYSHPKVTSLVFPTVDEAAIDMEVLEKKSIDPTTAKSNANNTAYKFFLEYLGNV</sequence>
<feature type="region of interest" description="Disordered" evidence="1">
    <location>
        <begin position="182"/>
        <end position="212"/>
    </location>
</feature>
<dbReference type="CDD" id="cd14279">
    <property type="entry name" value="CUE"/>
    <property type="match status" value="1"/>
</dbReference>